<dbReference type="Gene3D" id="2.20.25.190">
    <property type="match status" value="1"/>
</dbReference>
<dbReference type="RefSeq" id="XP_025361885.1">
    <property type="nucleotide sequence ID" value="XM_025504100.1"/>
</dbReference>
<keyword evidence="7 10" id="KW-0805">Transcription regulation</keyword>
<dbReference type="PANTHER" id="PTHR20934">
    <property type="entry name" value="TRANSCRIPTION ELONGATION FACTOR 1 HOMOLOG"/>
    <property type="match status" value="1"/>
</dbReference>
<dbReference type="FunFam" id="2.20.25.190:FF:000001">
    <property type="entry name" value="Transcription elongation factor 1 homolog"/>
    <property type="match status" value="1"/>
</dbReference>
<keyword evidence="5 10" id="KW-0863">Zinc-finger</keyword>
<dbReference type="InterPro" id="IPR007808">
    <property type="entry name" value="Elf1"/>
</dbReference>
<evidence type="ECO:0000256" key="4">
    <source>
        <dbReference type="ARBA" id="ARBA00022723"/>
    </source>
</evidence>
<comment type="subcellular location">
    <subcellularLocation>
        <location evidence="2 10">Nucleus</location>
    </subcellularLocation>
</comment>
<accession>A0A316UTP1</accession>
<feature type="non-terminal residue" evidence="12">
    <location>
        <position position="79"/>
    </location>
</feature>
<evidence type="ECO:0000256" key="2">
    <source>
        <dbReference type="ARBA" id="ARBA00004123"/>
    </source>
</evidence>
<sequence length="79" mass="8878">MGKRKSSKPQVAKKGPPPLDKQFRCLFCSHPTSVTCKIDDKTRIGYLSCKQCGQNFSTPTHSLSQPIDVYTDWIDACEE</sequence>
<dbReference type="EMBL" id="KZ819668">
    <property type="protein sequence ID" value="PWN27273.1"/>
    <property type="molecule type" value="Genomic_DNA"/>
</dbReference>
<dbReference type="STRING" id="1569628.A0A316UTP1"/>
<gene>
    <name evidence="12" type="ORF">BDZ90DRAFT_211215</name>
</gene>
<evidence type="ECO:0000256" key="3">
    <source>
        <dbReference type="ARBA" id="ARBA00009730"/>
    </source>
</evidence>
<keyword evidence="4 10" id="KW-0479">Metal-binding</keyword>
<dbReference type="PANTHER" id="PTHR20934:SF0">
    <property type="entry name" value="TRANSCRIPTION ELONGATION FACTOR 1 HOMOLOG"/>
    <property type="match status" value="1"/>
</dbReference>
<evidence type="ECO:0000256" key="5">
    <source>
        <dbReference type="ARBA" id="ARBA00022771"/>
    </source>
</evidence>
<evidence type="ECO:0000256" key="10">
    <source>
        <dbReference type="RuleBase" id="RU364033"/>
    </source>
</evidence>
<dbReference type="GO" id="GO:0008023">
    <property type="term" value="C:transcription elongation factor complex"/>
    <property type="evidence" value="ECO:0007669"/>
    <property type="project" value="TreeGrafter"/>
</dbReference>
<reference evidence="12 13" key="1">
    <citation type="journal article" date="2018" name="Mol. Biol. Evol.">
        <title>Broad Genomic Sampling Reveals a Smut Pathogenic Ancestry of the Fungal Clade Ustilaginomycotina.</title>
        <authorList>
            <person name="Kijpornyongpan T."/>
            <person name="Mondo S.J."/>
            <person name="Barry K."/>
            <person name="Sandor L."/>
            <person name="Lee J."/>
            <person name="Lipzen A."/>
            <person name="Pangilinan J."/>
            <person name="LaButti K."/>
            <person name="Hainaut M."/>
            <person name="Henrissat B."/>
            <person name="Grigoriev I.V."/>
            <person name="Spatafora J.W."/>
            <person name="Aime M.C."/>
        </authorList>
    </citation>
    <scope>NUCLEOTIDE SEQUENCE [LARGE SCALE GENOMIC DNA]</scope>
    <source>
        <strain evidence="12 13">MCA 5214</strain>
    </source>
</reference>
<protein>
    <recommendedName>
        <fullName evidence="10">Transcription elongation factor 1 homolog</fullName>
    </recommendedName>
</protein>
<dbReference type="GO" id="GO:0006368">
    <property type="term" value="P:transcription elongation by RNA polymerase II"/>
    <property type="evidence" value="ECO:0007669"/>
    <property type="project" value="TreeGrafter"/>
</dbReference>
<dbReference type="GO" id="GO:0008270">
    <property type="term" value="F:zinc ion binding"/>
    <property type="evidence" value="ECO:0007669"/>
    <property type="project" value="UniProtKB-KW"/>
</dbReference>
<dbReference type="GO" id="GO:0000993">
    <property type="term" value="F:RNA polymerase II complex binding"/>
    <property type="evidence" value="ECO:0007669"/>
    <property type="project" value="TreeGrafter"/>
</dbReference>
<dbReference type="SUPFAM" id="SSF57783">
    <property type="entry name" value="Zinc beta-ribbon"/>
    <property type="match status" value="1"/>
</dbReference>
<dbReference type="OrthoDB" id="445983at2759"/>
<name>A0A316UTP1_9BASI</name>
<evidence type="ECO:0000256" key="1">
    <source>
        <dbReference type="ARBA" id="ARBA00003357"/>
    </source>
</evidence>
<keyword evidence="9 10" id="KW-0539">Nucleus</keyword>
<proteinExistence type="inferred from homology"/>
<evidence type="ECO:0000313" key="12">
    <source>
        <dbReference type="EMBL" id="PWN27273.1"/>
    </source>
</evidence>
<evidence type="ECO:0000256" key="7">
    <source>
        <dbReference type="ARBA" id="ARBA00023015"/>
    </source>
</evidence>
<dbReference type="Pfam" id="PF05129">
    <property type="entry name" value="Zn_ribbon_Elf1"/>
    <property type="match status" value="1"/>
</dbReference>
<evidence type="ECO:0000313" key="13">
    <source>
        <dbReference type="Proteomes" id="UP000245884"/>
    </source>
</evidence>
<comment type="similarity">
    <text evidence="3 10">Belongs to the ELOF1 family.</text>
</comment>
<evidence type="ECO:0000256" key="8">
    <source>
        <dbReference type="ARBA" id="ARBA00023163"/>
    </source>
</evidence>
<organism evidence="12 13">
    <name type="scientific">Jaminaea rosea</name>
    <dbReference type="NCBI Taxonomy" id="1569628"/>
    <lineage>
        <taxon>Eukaryota</taxon>
        <taxon>Fungi</taxon>
        <taxon>Dikarya</taxon>
        <taxon>Basidiomycota</taxon>
        <taxon>Ustilaginomycotina</taxon>
        <taxon>Exobasidiomycetes</taxon>
        <taxon>Microstromatales</taxon>
        <taxon>Microstromatales incertae sedis</taxon>
        <taxon>Jaminaea</taxon>
    </lineage>
</organism>
<keyword evidence="6 10" id="KW-0862">Zinc</keyword>
<comment type="function">
    <text evidence="1 10">Transcription elongation factor implicated in the maintenance of proper chromatin structure in actively transcribed regions.</text>
</comment>
<dbReference type="InterPro" id="IPR038567">
    <property type="entry name" value="T_Elf1_sf"/>
</dbReference>
<dbReference type="AlphaFoldDB" id="A0A316UTP1"/>
<evidence type="ECO:0000256" key="11">
    <source>
        <dbReference type="SAM" id="MobiDB-lite"/>
    </source>
</evidence>
<dbReference type="GeneID" id="37025923"/>
<evidence type="ECO:0000256" key="9">
    <source>
        <dbReference type="ARBA" id="ARBA00023242"/>
    </source>
</evidence>
<evidence type="ECO:0000256" key="6">
    <source>
        <dbReference type="ARBA" id="ARBA00022833"/>
    </source>
</evidence>
<dbReference type="Proteomes" id="UP000245884">
    <property type="component" value="Unassembled WGS sequence"/>
</dbReference>
<feature type="region of interest" description="Disordered" evidence="11">
    <location>
        <begin position="1"/>
        <end position="20"/>
    </location>
</feature>
<keyword evidence="13" id="KW-1185">Reference proteome</keyword>
<keyword evidence="8 10" id="KW-0804">Transcription</keyword>